<evidence type="ECO:0000313" key="2">
    <source>
        <dbReference type="EMBL" id="MBL1222562.1"/>
    </source>
</evidence>
<dbReference type="InterPro" id="IPR043519">
    <property type="entry name" value="NT_sf"/>
</dbReference>
<comment type="caution">
    <text evidence="2">The sequence shown here is derived from an EMBL/GenBank/DDBJ whole genome shotgun (WGS) entry which is preliminary data.</text>
</comment>
<gene>
    <name evidence="2" type="ORF">JET18_17045</name>
</gene>
<name>A0ABS1QIV0_9FLAO</name>
<dbReference type="InterPro" id="IPR007685">
    <property type="entry name" value="RelA_SpoT"/>
</dbReference>
<keyword evidence="3" id="KW-1185">Reference proteome</keyword>
<organism evidence="2 3">
    <name type="scientific">Chryseobacterium endalhagicum</name>
    <dbReference type="NCBI Taxonomy" id="2797638"/>
    <lineage>
        <taxon>Bacteria</taxon>
        <taxon>Pseudomonadati</taxon>
        <taxon>Bacteroidota</taxon>
        <taxon>Flavobacteriia</taxon>
        <taxon>Flavobacteriales</taxon>
        <taxon>Weeksellaceae</taxon>
        <taxon>Chryseobacterium group</taxon>
        <taxon>Chryseobacterium</taxon>
    </lineage>
</organism>
<dbReference type="EMBL" id="JAELVM010000003">
    <property type="protein sequence ID" value="MBL1222562.1"/>
    <property type="molecule type" value="Genomic_DNA"/>
</dbReference>
<protein>
    <submittedName>
        <fullName evidence="2">RelA/SpoT domain-containing protein</fullName>
    </submittedName>
</protein>
<proteinExistence type="predicted"/>
<dbReference type="SMART" id="SM00954">
    <property type="entry name" value="RelA_SpoT"/>
    <property type="match status" value="1"/>
</dbReference>
<accession>A0ABS1QIV0</accession>
<dbReference type="Proteomes" id="UP000661696">
    <property type="component" value="Unassembled WGS sequence"/>
</dbReference>
<evidence type="ECO:0000259" key="1">
    <source>
        <dbReference type="SMART" id="SM00954"/>
    </source>
</evidence>
<feature type="domain" description="RelA/SpoT" evidence="1">
    <location>
        <begin position="48"/>
        <end position="174"/>
    </location>
</feature>
<dbReference type="RefSeq" id="WP_202093019.1">
    <property type="nucleotide sequence ID" value="NZ_JAELVM010000003.1"/>
</dbReference>
<dbReference type="SUPFAM" id="SSF81301">
    <property type="entry name" value="Nucleotidyltransferase"/>
    <property type="match status" value="1"/>
</dbReference>
<evidence type="ECO:0000313" key="3">
    <source>
        <dbReference type="Proteomes" id="UP000661696"/>
    </source>
</evidence>
<reference evidence="2 3" key="1">
    <citation type="submission" date="2020-12" db="EMBL/GenBank/DDBJ databases">
        <title>Chryseobacterium endoalhailicus sp. nov., isolated from seed of leguminous plant.</title>
        <authorList>
            <person name="Zhang X."/>
        </authorList>
    </citation>
    <scope>NUCLEOTIDE SEQUENCE [LARGE SCALE GENOMIC DNA]</scope>
    <source>
        <strain evidence="2 3">L7</strain>
    </source>
</reference>
<dbReference type="PANTHER" id="PTHR41773">
    <property type="entry name" value="GTP PYROPHOSPHATASE-RELATED"/>
    <property type="match status" value="1"/>
</dbReference>
<dbReference type="Gene3D" id="3.30.460.10">
    <property type="entry name" value="Beta Polymerase, domain 2"/>
    <property type="match status" value="1"/>
</dbReference>
<dbReference type="PANTHER" id="PTHR41773:SF1">
    <property type="entry name" value="RELA_SPOT DOMAIN-CONTAINING PROTEIN"/>
    <property type="match status" value="1"/>
</dbReference>
<dbReference type="Pfam" id="PF04607">
    <property type="entry name" value="RelA_SpoT"/>
    <property type="match status" value="1"/>
</dbReference>
<dbReference type="CDD" id="cd05399">
    <property type="entry name" value="NT_Rel-Spo_like"/>
    <property type="match status" value="1"/>
</dbReference>
<sequence length="318" mass="37343">MAKLDISKLKNEHDEHFINFEKLRNLIIKELEALLIENNVKLGFPVQSRIKNIDSIVEKHESQRYRIKQSLLELQDLIGIRIVLLFRRDIEVVSQLIKNNFNVRSNYDPADKLNYDQFGYSSKHYIVNIPDSWTNVPTNKNLNSYTVEIQIRTLSQHNWAETSNVLQYKNESNVPPEILRSIGRVSALLEIVDLELERTLQDRESYIAKTDYDRNPSEILNVDLLMSVLQKNIPNQYQKGNENYSQLLENLKSYSINTVSELEKLIKEYLDIAIKKDQEYFMKPNLSDLTTPYFNFVGMVRIMLENKNSKLAIWTKVK</sequence>